<dbReference type="Gene3D" id="3.20.20.210">
    <property type="match status" value="1"/>
</dbReference>
<comment type="caution">
    <text evidence="1">The sequence shown here is derived from an EMBL/GenBank/DDBJ whole genome shotgun (WGS) entry which is preliminary data.</text>
</comment>
<keyword evidence="2" id="KW-1185">Reference proteome</keyword>
<dbReference type="AlphaFoldDB" id="A0AAE0DPL8"/>
<reference evidence="1" key="1">
    <citation type="submission" date="2022-11" db="EMBL/GenBank/DDBJ databases">
        <title>Chromosomal genome sequence assembly and mating type (MAT) locus characterization of the leprose asexual lichenized fungus Lepraria neglecta (Nyl.) Erichsen.</title>
        <authorList>
            <person name="Allen J.L."/>
            <person name="Pfeffer B."/>
        </authorList>
    </citation>
    <scope>NUCLEOTIDE SEQUENCE</scope>
    <source>
        <strain evidence="1">Allen 5258</strain>
    </source>
</reference>
<dbReference type="Proteomes" id="UP001276659">
    <property type="component" value="Unassembled WGS sequence"/>
</dbReference>
<sequence length="343" mass="37864">MSTHPKPSEILLIGSSPLASASEFFTTTSRALPDRLRQIPDGETGPRSNFIAWQHPVFPITIVQPRWGGQPSAESAAKKYTLEDINLTGYDDEAIASYSTFRELKASGTIAPDVRFQVSLPTPLSVVRGFVEDDGVCEQVAPLYEKRLLQALQRLQEQVPPSELTIQWDLPAEVAALEYERGNTDDRYWKAYFSPVKAGILDRLSRLAAAVDPKAEMGYHLCYGDFAHQHFVQPPDTELSVELANAIIKNMSPVHPIAYVQMPVPKDRVDEAYFSPLKNLKLQETKLFLGVVHPNDEAGTKRRLEAAQAVYLNIAGVSTECGMGRTPPEELGSILEICASVTG</sequence>
<dbReference type="SUPFAM" id="SSF51726">
    <property type="entry name" value="UROD/MetE-like"/>
    <property type="match status" value="1"/>
</dbReference>
<protein>
    <submittedName>
        <fullName evidence="1">Uncharacterized protein</fullName>
    </submittedName>
</protein>
<gene>
    <name evidence="1" type="ORF">OEA41_000240</name>
</gene>
<name>A0AAE0DPL8_9LECA</name>
<accession>A0AAE0DPL8</accession>
<organism evidence="1 2">
    <name type="scientific">Lepraria neglecta</name>
    <dbReference type="NCBI Taxonomy" id="209136"/>
    <lineage>
        <taxon>Eukaryota</taxon>
        <taxon>Fungi</taxon>
        <taxon>Dikarya</taxon>
        <taxon>Ascomycota</taxon>
        <taxon>Pezizomycotina</taxon>
        <taxon>Lecanoromycetes</taxon>
        <taxon>OSLEUM clade</taxon>
        <taxon>Lecanoromycetidae</taxon>
        <taxon>Lecanorales</taxon>
        <taxon>Lecanorineae</taxon>
        <taxon>Stereocaulaceae</taxon>
        <taxon>Lepraria</taxon>
    </lineage>
</organism>
<evidence type="ECO:0000313" key="2">
    <source>
        <dbReference type="Proteomes" id="UP001276659"/>
    </source>
</evidence>
<dbReference type="EMBL" id="JASNWA010000003">
    <property type="protein sequence ID" value="KAK3178107.1"/>
    <property type="molecule type" value="Genomic_DNA"/>
</dbReference>
<evidence type="ECO:0000313" key="1">
    <source>
        <dbReference type="EMBL" id="KAK3178107.1"/>
    </source>
</evidence>
<proteinExistence type="predicted"/>
<dbReference type="InterPro" id="IPR038071">
    <property type="entry name" value="UROD/MetE-like_sf"/>
</dbReference>